<dbReference type="PANTHER" id="PTHR10705:SF0">
    <property type="entry name" value="DOLICHYL-DIPHOSPHOOLIGOSACCHARIDE--PROTEIN GLYCOSYLTRANSFERASE SUBUNIT DAD1"/>
    <property type="match status" value="1"/>
</dbReference>
<feature type="transmembrane region" description="Helical" evidence="8">
    <location>
        <begin position="107"/>
        <end position="125"/>
    </location>
</feature>
<dbReference type="EMBL" id="KN846961">
    <property type="protein sequence ID" value="KIW63859.1"/>
    <property type="molecule type" value="Genomic_DNA"/>
</dbReference>
<evidence type="ECO:0000256" key="6">
    <source>
        <dbReference type="ARBA" id="ARBA00022989"/>
    </source>
</evidence>
<keyword evidence="5 8" id="KW-0256">Endoplasmic reticulum</keyword>
<evidence type="ECO:0000256" key="7">
    <source>
        <dbReference type="ARBA" id="ARBA00023136"/>
    </source>
</evidence>
<evidence type="ECO:0000313" key="11">
    <source>
        <dbReference type="Proteomes" id="UP000054266"/>
    </source>
</evidence>
<keyword evidence="6 8" id="KW-1133">Transmembrane helix</keyword>
<comment type="pathway">
    <text evidence="2 8">Protein modification; protein glycosylation.</text>
</comment>
<organism evidence="10 11">
    <name type="scientific">Phialophora macrospora</name>
    <dbReference type="NCBI Taxonomy" id="1851006"/>
    <lineage>
        <taxon>Eukaryota</taxon>
        <taxon>Fungi</taxon>
        <taxon>Dikarya</taxon>
        <taxon>Ascomycota</taxon>
        <taxon>Pezizomycotina</taxon>
        <taxon>Eurotiomycetes</taxon>
        <taxon>Chaetothyriomycetidae</taxon>
        <taxon>Chaetothyriales</taxon>
        <taxon>Herpotrichiellaceae</taxon>
        <taxon>Phialophora</taxon>
    </lineage>
</organism>
<evidence type="ECO:0000256" key="2">
    <source>
        <dbReference type="ARBA" id="ARBA00004922"/>
    </source>
</evidence>
<name>A0A0D2FUY1_9EURO</name>
<gene>
    <name evidence="10" type="ORF">PV04_08831</name>
</gene>
<proteinExistence type="inferred from homology"/>
<evidence type="ECO:0000256" key="3">
    <source>
        <dbReference type="ARBA" id="ARBA00009386"/>
    </source>
</evidence>
<evidence type="ECO:0000256" key="8">
    <source>
        <dbReference type="RuleBase" id="RU361136"/>
    </source>
</evidence>
<dbReference type="STRING" id="5601.A0A0D2FUY1"/>
<evidence type="ECO:0000256" key="5">
    <source>
        <dbReference type="ARBA" id="ARBA00022824"/>
    </source>
</evidence>
<keyword evidence="11" id="KW-1185">Reference proteome</keyword>
<reference evidence="10 11" key="1">
    <citation type="submission" date="2015-01" db="EMBL/GenBank/DDBJ databases">
        <title>The Genome Sequence of Capronia semiimmersa CBS27337.</title>
        <authorList>
            <consortium name="The Broad Institute Genomics Platform"/>
            <person name="Cuomo C."/>
            <person name="de Hoog S."/>
            <person name="Gorbushina A."/>
            <person name="Stielow B."/>
            <person name="Teixiera M."/>
            <person name="Abouelleil A."/>
            <person name="Chapman S.B."/>
            <person name="Priest M."/>
            <person name="Young S.K."/>
            <person name="Wortman J."/>
            <person name="Nusbaum C."/>
            <person name="Birren B."/>
        </authorList>
    </citation>
    <scope>NUCLEOTIDE SEQUENCE [LARGE SCALE GENOMIC DNA]</scope>
    <source>
        <strain evidence="10 11">CBS 27337</strain>
    </source>
</reference>
<dbReference type="UniPathway" id="UPA00378"/>
<keyword evidence="7 8" id="KW-0472">Membrane</keyword>
<evidence type="ECO:0000313" key="10">
    <source>
        <dbReference type="EMBL" id="KIW63859.1"/>
    </source>
</evidence>
<evidence type="ECO:0000256" key="1">
    <source>
        <dbReference type="ARBA" id="ARBA00004477"/>
    </source>
</evidence>
<evidence type="ECO:0000256" key="9">
    <source>
        <dbReference type="SAM" id="MobiDB-lite"/>
    </source>
</evidence>
<comment type="caution">
    <text evidence="8">Lacks conserved residue(s) required for the propagation of feature annotation.</text>
</comment>
<sequence>MAKKPAAQSPATKAPAPVAAAKPLPPATQKPSGSISTNPAPPAKSAPQSSLSPRSSPQEIIIHVWNRYLQDTPSRTLLLDAFMAWLVVVGAVQFLYCILAGNYPFNAFLSGFCSAVGQFVLTASLRMQTSERPPAGASTGAKKSTAKTIDGISGEVIEQGKISSERAFADFVFGSLILHGFCVNFIN</sequence>
<dbReference type="GO" id="GO:0008250">
    <property type="term" value="C:oligosaccharyltransferase complex"/>
    <property type="evidence" value="ECO:0007669"/>
    <property type="project" value="InterPro"/>
</dbReference>
<dbReference type="HOGENOM" id="CLU_111220_0_1_1"/>
<feature type="transmembrane region" description="Helical" evidence="8">
    <location>
        <begin position="77"/>
        <end position="101"/>
    </location>
</feature>
<dbReference type="InterPro" id="IPR003038">
    <property type="entry name" value="DAD/Ost2"/>
</dbReference>
<protein>
    <recommendedName>
        <fullName evidence="8">Dolichyl-diphosphooligosaccharide--protein glycosyltransferase subunit OST2</fullName>
        <shortName evidence="8">Oligosaccharyl transferase subunit OST2</shortName>
    </recommendedName>
</protein>
<keyword evidence="4 8" id="KW-0812">Transmembrane</keyword>
<dbReference type="Pfam" id="PF02109">
    <property type="entry name" value="DAD"/>
    <property type="match status" value="1"/>
</dbReference>
<feature type="compositionally biased region" description="Polar residues" evidence="9">
    <location>
        <begin position="29"/>
        <end position="38"/>
    </location>
</feature>
<comment type="subunit">
    <text evidence="8">Component of the oligosaccharyltransferase (OST) complex.</text>
</comment>
<dbReference type="PANTHER" id="PTHR10705">
    <property type="entry name" value="DOLICHYL-DIPHOSPHOOLIGOSACCHARIDE--PROTEIN GLYCOSYLTRANSFERASE SUBUNIT DAD1"/>
    <property type="match status" value="1"/>
</dbReference>
<dbReference type="Proteomes" id="UP000054266">
    <property type="component" value="Unassembled WGS sequence"/>
</dbReference>
<comment type="similarity">
    <text evidence="3 8">Belongs to the DAD/OST2 family.</text>
</comment>
<feature type="compositionally biased region" description="Low complexity" evidence="9">
    <location>
        <begin position="45"/>
        <end position="55"/>
    </location>
</feature>
<evidence type="ECO:0000256" key="4">
    <source>
        <dbReference type="ARBA" id="ARBA00022692"/>
    </source>
</evidence>
<accession>A0A0D2FUY1</accession>
<dbReference type="GO" id="GO:0006487">
    <property type="term" value="P:protein N-linked glycosylation"/>
    <property type="evidence" value="ECO:0007669"/>
    <property type="project" value="TreeGrafter"/>
</dbReference>
<feature type="region of interest" description="Disordered" evidence="9">
    <location>
        <begin position="1"/>
        <end position="55"/>
    </location>
</feature>
<dbReference type="AlphaFoldDB" id="A0A0D2FUY1"/>
<feature type="compositionally biased region" description="Low complexity" evidence="9">
    <location>
        <begin position="10"/>
        <end position="22"/>
    </location>
</feature>
<comment type="function">
    <text evidence="8">Subunit of the oligosaccharyl transferase (OST) complex that catalyzes the initial transfer of a defined glycan (Glc(3)Man(9)GlcNAc(2) in eukaryotes) from the lipid carrier dolichol-pyrophosphate to an asparagine residue within an Asn-X-Ser/Thr consensus motif in nascent polypeptide chains, the first step in protein N-glycosylation. N-glycosylation occurs cotranslationally and the complex associates with the Sec61 complex at the channel-forming translocon complex that mediates protein translocation across the endoplasmic reticulum (ER). All subunits are required for a maximal enzyme activity.</text>
</comment>
<comment type="subcellular location">
    <subcellularLocation>
        <location evidence="1 8">Endoplasmic reticulum membrane</location>
        <topology evidence="1 8">Multi-pass membrane protein</topology>
    </subcellularLocation>
</comment>